<evidence type="ECO:0000256" key="9">
    <source>
        <dbReference type="RuleBase" id="RU004561"/>
    </source>
</evidence>
<keyword evidence="8 9" id="KW-0927">Auxin signaling pathway</keyword>
<dbReference type="FunFam" id="2.40.330.10:FF:000001">
    <property type="entry name" value="Auxin response factor"/>
    <property type="match status" value="1"/>
</dbReference>
<organism evidence="12">
    <name type="scientific">Triticum aestivum</name>
    <name type="common">Wheat</name>
    <dbReference type="NCBI Taxonomy" id="4565"/>
    <lineage>
        <taxon>Eukaryota</taxon>
        <taxon>Viridiplantae</taxon>
        <taxon>Streptophyta</taxon>
        <taxon>Embryophyta</taxon>
        <taxon>Tracheophyta</taxon>
        <taxon>Spermatophyta</taxon>
        <taxon>Magnoliopsida</taxon>
        <taxon>Liliopsida</taxon>
        <taxon>Poales</taxon>
        <taxon>Poaceae</taxon>
        <taxon>BOP clade</taxon>
        <taxon>Pooideae</taxon>
        <taxon>Triticodae</taxon>
        <taxon>Triticeae</taxon>
        <taxon>Triticinae</taxon>
        <taxon>Triticum</taxon>
    </lineage>
</organism>
<dbReference type="GeneID" id="123062920"/>
<evidence type="ECO:0000313" key="13">
    <source>
        <dbReference type="Proteomes" id="UP000019116"/>
    </source>
</evidence>
<dbReference type="OrthoDB" id="624437at2759"/>
<name>A0A3B5Y4M5_WHEAT</name>
<proteinExistence type="inferred from homology"/>
<dbReference type="Gramene" id="TraesCS1A02G334900.1">
    <property type="protein sequence ID" value="TraesCS1A02G334900.1"/>
    <property type="gene ID" value="TraesCS1A02G334900"/>
</dbReference>
<dbReference type="InterPro" id="IPR010525">
    <property type="entry name" value="ARF_dom"/>
</dbReference>
<dbReference type="AlphaFoldDB" id="A0A3B5Y4M5"/>
<evidence type="ECO:0000313" key="12">
    <source>
        <dbReference type="EnsemblPlants" id="TraesCS1A02G334900.1"/>
    </source>
</evidence>
<dbReference type="InterPro" id="IPR015300">
    <property type="entry name" value="DNA-bd_pseudobarrel_sf"/>
</dbReference>
<comment type="subcellular location">
    <subcellularLocation>
        <location evidence="2 9">Nucleus</location>
    </subcellularLocation>
</comment>
<keyword evidence="6 9" id="KW-0804">Transcription</keyword>
<dbReference type="Gene3D" id="2.40.330.10">
    <property type="entry name" value="DNA-binding pseudobarrel domain"/>
    <property type="match status" value="1"/>
</dbReference>
<dbReference type="InterPro" id="IPR003340">
    <property type="entry name" value="B3_DNA-bd"/>
</dbReference>
<dbReference type="InterPro" id="IPR044835">
    <property type="entry name" value="ARF_plant"/>
</dbReference>
<dbReference type="GO" id="GO:0006355">
    <property type="term" value="P:regulation of DNA-templated transcription"/>
    <property type="evidence" value="ECO:0000318"/>
    <property type="project" value="GO_Central"/>
</dbReference>
<reference evidence="12" key="2">
    <citation type="submission" date="2018-10" db="UniProtKB">
        <authorList>
            <consortium name="EnsemblPlants"/>
        </authorList>
    </citation>
    <scope>IDENTIFICATION</scope>
</reference>
<dbReference type="EnsemblPlants" id="TraesCS1A02G334900.1">
    <property type="protein sequence ID" value="TraesCS1A02G334900.1"/>
    <property type="gene ID" value="TraesCS1A02G334900"/>
</dbReference>
<keyword evidence="7 9" id="KW-0539">Nucleus</keyword>
<dbReference type="SUPFAM" id="SSF101936">
    <property type="entry name" value="DNA-binding pseudobarrel domain"/>
    <property type="match status" value="1"/>
</dbReference>
<dbReference type="Pfam" id="PF06507">
    <property type="entry name" value="ARF_AD"/>
    <property type="match status" value="1"/>
</dbReference>
<accession>A0A3B5Y4M5</accession>
<evidence type="ECO:0000256" key="7">
    <source>
        <dbReference type="ARBA" id="ARBA00023242"/>
    </source>
</evidence>
<dbReference type="Gramene" id="TraesCS1A03G0829100.1">
    <property type="protein sequence ID" value="TraesCS1A03G0829100.1.CDS"/>
    <property type="gene ID" value="TraesCS1A03G0829100"/>
</dbReference>
<reference evidence="12" key="1">
    <citation type="submission" date="2018-08" db="EMBL/GenBank/DDBJ databases">
        <authorList>
            <person name="Rossello M."/>
        </authorList>
    </citation>
    <scope>NUCLEOTIDE SEQUENCE [LARGE SCALE GENOMIC DNA]</scope>
    <source>
        <strain evidence="12">cv. Chinese Spring</strain>
    </source>
</reference>
<dbReference type="Gene3D" id="2.30.30.1040">
    <property type="match status" value="1"/>
</dbReference>
<dbReference type="PANTHER" id="PTHR31384">
    <property type="entry name" value="AUXIN RESPONSE FACTOR 4-RELATED"/>
    <property type="match status" value="1"/>
</dbReference>
<evidence type="ECO:0000256" key="4">
    <source>
        <dbReference type="ARBA" id="ARBA00023015"/>
    </source>
</evidence>
<feature type="domain" description="TF-B3" evidence="11">
    <location>
        <begin position="138"/>
        <end position="240"/>
    </location>
</feature>
<gene>
    <name evidence="12" type="primary">LOC123062920</name>
</gene>
<keyword evidence="4 9" id="KW-0805">Transcription regulation</keyword>
<dbReference type="SMR" id="A0A3B5Y4M5"/>
<comment type="function">
    <text evidence="1 9">Auxin response factors (ARFs) are transcriptional factors that bind specifically to the DNA sequence 5'-TGTCTC-3' found in the auxin-responsive promoter elements (AuxREs).</text>
</comment>
<evidence type="ECO:0000256" key="2">
    <source>
        <dbReference type="ARBA" id="ARBA00004123"/>
    </source>
</evidence>
<dbReference type="SMART" id="SM01019">
    <property type="entry name" value="B3"/>
    <property type="match status" value="1"/>
</dbReference>
<dbReference type="Gramene" id="TraesJAG1A03G00144780.1">
    <property type="protein sequence ID" value="TraesJAG1A03G00144780.1"/>
    <property type="gene ID" value="TraesJAG1A03G00144780"/>
</dbReference>
<dbReference type="OMA" id="RSVFHVC"/>
<dbReference type="Gramene" id="TraesLDM1A03G00144630.1">
    <property type="protein sequence ID" value="TraesLDM1A03G00144630.1"/>
    <property type="gene ID" value="TraesLDM1A03G00144630"/>
</dbReference>
<dbReference type="Pfam" id="PF02362">
    <property type="entry name" value="B3"/>
    <property type="match status" value="1"/>
</dbReference>
<dbReference type="PaxDb" id="4565-Traes_1AL_B14FE48AF.1"/>
<dbReference type="Proteomes" id="UP000019116">
    <property type="component" value="Chromosome 1A"/>
</dbReference>
<dbReference type="CDD" id="cd10017">
    <property type="entry name" value="B3_DNA"/>
    <property type="match status" value="1"/>
</dbReference>
<evidence type="ECO:0000256" key="6">
    <source>
        <dbReference type="ARBA" id="ARBA00023163"/>
    </source>
</evidence>
<evidence type="ECO:0000256" key="3">
    <source>
        <dbReference type="ARBA" id="ARBA00007853"/>
    </source>
</evidence>
<dbReference type="PROSITE" id="PS50863">
    <property type="entry name" value="B3"/>
    <property type="match status" value="1"/>
</dbReference>
<dbReference type="RefSeq" id="XP_044342549.1">
    <property type="nucleotide sequence ID" value="XM_044486614.1"/>
</dbReference>
<evidence type="ECO:0000256" key="5">
    <source>
        <dbReference type="ARBA" id="ARBA00023125"/>
    </source>
</evidence>
<keyword evidence="13" id="KW-1185">Reference proteome</keyword>
<feature type="region of interest" description="Disordered" evidence="10">
    <location>
        <begin position="112"/>
        <end position="133"/>
    </location>
</feature>
<dbReference type="PANTHER" id="PTHR31384:SF23">
    <property type="entry name" value="AUXIN RESPONSE FACTOR 14"/>
    <property type="match status" value="1"/>
</dbReference>
<dbReference type="GO" id="GO:0009734">
    <property type="term" value="P:auxin-activated signaling pathway"/>
    <property type="evidence" value="ECO:0007669"/>
    <property type="project" value="UniProtKB-KW"/>
</dbReference>
<dbReference type="KEGG" id="taes:123062920"/>
<dbReference type="STRING" id="4565.A0A3B5Y4M5"/>
<dbReference type="FunFam" id="2.30.30.1040:FF:000001">
    <property type="entry name" value="Auxin response factor"/>
    <property type="match status" value="1"/>
</dbReference>
<comment type="subunit">
    <text evidence="9">Homodimers and heterodimers.</text>
</comment>
<evidence type="ECO:0000256" key="8">
    <source>
        <dbReference type="ARBA" id="ARBA00023294"/>
    </source>
</evidence>
<protein>
    <recommendedName>
        <fullName evidence="9">Auxin response factor</fullName>
    </recommendedName>
</protein>
<comment type="similarity">
    <text evidence="3 9">Belongs to the ARF family.</text>
</comment>
<dbReference type="GO" id="GO:0000976">
    <property type="term" value="F:transcription cis-regulatory region binding"/>
    <property type="evidence" value="ECO:0000318"/>
    <property type="project" value="GO_Central"/>
</dbReference>
<evidence type="ECO:0000259" key="11">
    <source>
        <dbReference type="PROSITE" id="PS50863"/>
    </source>
</evidence>
<sequence length="707" mass="75724">MGIDLNSVEEDGEAAAAAAVGVCGELWHACAGPGVALPRRGSAVVYLPQAHLAAGGGEAPAPAPAPAGAPRVPPHVACRVVGVELCADAATDEVYARLALVADAEMFRQNVRESASEEGEDGMAGGDGEKKPRMPHMFCKTLTASDTSTHGGFSVPRRAAEDCFAPLDYKQVRPSQELVAKDLHGTQWRFRHIYRGQPRRHLLTTGWSSFVNKKKLVSGDAVLFLRGDDGELRLGVRRAVQLRNEALFKAVNSNESKLHTLSAVASSLENRSIFHVCFDPRSGASEFIVPYWRFSKSLNHSFSIGMRFKDSNESDDANERSTGLISGISEVDPIRWPGSKWRCLQVRWDDGNHCNHQRRVSPWEIERVGGSISVTDCLSASSSKRAKLYFPQGNLDAPVTDGNGYPDSVETGSFHRVLQGQELLMGSRAHGAARSQSPDVAKFRTPDHQRFSANARSYIPQQSPVEFPYHSSGFGESLRFPEVLQGQEMSQALRFYQGTAFDARAQHGGVVGPFGYAQRSAAPGGLSPAAQGYALGQFTPSAAAAAKVSSPSSVLMFNQATVPQFDLEGRASSYRGAYGGQCPPAMEMARETEEAWPCAQRRTPSVTGTGCRRFEEWIKASTPASADGGRARPAAAGDVVGRSNCRLFGFSLTDQKVLGGAGEGDAKEGDADDVVAECADPRVLDLFGRGHPAPGALHAIVAAPLGM</sequence>
<evidence type="ECO:0000256" key="10">
    <source>
        <dbReference type="SAM" id="MobiDB-lite"/>
    </source>
</evidence>
<dbReference type="GO" id="GO:0005634">
    <property type="term" value="C:nucleus"/>
    <property type="evidence" value="ECO:0000318"/>
    <property type="project" value="GO_Central"/>
</dbReference>
<keyword evidence="5 9" id="KW-0238">DNA-binding</keyword>
<dbReference type="Gramene" id="TraesLAC1A03G00147640.1">
    <property type="protein sequence ID" value="TraesLAC1A03G00147640.1"/>
    <property type="gene ID" value="TraesLAC1A03G00147640"/>
</dbReference>
<evidence type="ECO:0000256" key="1">
    <source>
        <dbReference type="ARBA" id="ARBA00003182"/>
    </source>
</evidence>